<comment type="caution">
    <text evidence="1">The sequence shown here is derived from an EMBL/GenBank/DDBJ whole genome shotgun (WGS) entry which is preliminary data.</text>
</comment>
<evidence type="ECO:0000313" key="2">
    <source>
        <dbReference type="Proteomes" id="UP000004506"/>
    </source>
</evidence>
<dbReference type="GO" id="GO:0009289">
    <property type="term" value="C:pilus"/>
    <property type="evidence" value="ECO:0007669"/>
    <property type="project" value="InterPro"/>
</dbReference>
<reference evidence="2" key="2">
    <citation type="submission" date="2008-04" db="EMBL/GenBank/DDBJ databases">
        <title>Draft genome sequence of Providencia stuartii(ATCC 25827).</title>
        <authorList>
            <person name="Sudarsanam P."/>
            <person name="Ley R."/>
            <person name="Guruge J."/>
            <person name="Turnbaugh P.J."/>
            <person name="Mahowald M."/>
            <person name="Liep D."/>
            <person name="Gordon J."/>
        </authorList>
    </citation>
    <scope>NUCLEOTIDE SEQUENCE [LARGE SCALE GENOMIC DNA]</scope>
    <source>
        <strain evidence="2">ATCC 25827</strain>
    </source>
</reference>
<dbReference type="InterPro" id="IPR007540">
    <property type="entry name" value="Fimbrial_CS1-type"/>
</dbReference>
<dbReference type="Gene3D" id="2.60.40.2040">
    <property type="entry name" value="CFA/I fimbrial subunit E, pilin domain"/>
    <property type="match status" value="1"/>
</dbReference>
<evidence type="ECO:0000313" key="1">
    <source>
        <dbReference type="EMBL" id="EDU61837.1"/>
    </source>
</evidence>
<accession>A0AA86YPR9</accession>
<reference evidence="2" key="1">
    <citation type="submission" date="2008-04" db="EMBL/GenBank/DDBJ databases">
        <title>Draft genome sequence of Providencia stuartii (ATCC 25827).</title>
        <authorList>
            <person name="Sudarsanam P."/>
            <person name="Ley R."/>
            <person name="Guruge J."/>
            <person name="Turnbaugh P.J."/>
            <person name="Mahowald M."/>
            <person name="Liep D."/>
            <person name="Gordon J."/>
        </authorList>
    </citation>
    <scope>NUCLEOTIDE SEQUENCE [LARGE SCALE GENOMIC DNA]</scope>
    <source>
        <strain evidence="2">ATCC 25827</strain>
    </source>
</reference>
<reference evidence="1 2" key="3">
    <citation type="submission" date="2008-05" db="EMBL/GenBank/DDBJ databases">
        <authorList>
            <person name="Fulton L."/>
            <person name="Clifton S."/>
            <person name="Fulton B."/>
            <person name="Xu J."/>
            <person name="Minx P."/>
            <person name="Pepin K.H."/>
            <person name="Johnson M."/>
            <person name="Thiruvilangam P."/>
            <person name="Bhonagiri V."/>
            <person name="Nash W.E."/>
            <person name="Mardis E.R."/>
            <person name="Wilson R.K."/>
        </authorList>
    </citation>
    <scope>NUCLEOTIDE SEQUENCE [LARGE SCALE GENOMIC DNA]</scope>
    <source>
        <strain evidence="1 2">ATCC 25827</strain>
    </source>
</reference>
<proteinExistence type="predicted"/>
<organism evidence="1 2">
    <name type="scientific">Providencia stuartii ATCC 25827</name>
    <dbReference type="NCBI Taxonomy" id="471874"/>
    <lineage>
        <taxon>Bacteria</taxon>
        <taxon>Pseudomonadati</taxon>
        <taxon>Pseudomonadota</taxon>
        <taxon>Gammaproteobacteria</taxon>
        <taxon>Enterobacterales</taxon>
        <taxon>Morganellaceae</taxon>
        <taxon>Providencia</taxon>
    </lineage>
</organism>
<dbReference type="EMBL" id="ABJD02000035">
    <property type="protein sequence ID" value="EDU61837.1"/>
    <property type="molecule type" value="Genomic_DNA"/>
</dbReference>
<name>A0AA86YPR9_PROST</name>
<dbReference type="Proteomes" id="UP000004506">
    <property type="component" value="Unassembled WGS sequence"/>
</dbReference>
<dbReference type="Pfam" id="PF04449">
    <property type="entry name" value="Fimbrial_CS1"/>
    <property type="match status" value="1"/>
</dbReference>
<dbReference type="AlphaFoldDB" id="A0AA86YPR9"/>
<sequence length="155" mass="16304">MPVHGADNYATLSSYRAAVSTDDFQVIPVEGGWVNQTQEMVYDLGTKKLQDFSKQFQYKNTSGAIQATLTNTDSTGTAILSNGTDIIPLTVIFNGVSLSNTANTVVDAADAKAGGRANLRITQKTDTPLTVTGSFTGQVAMVFEPALVAPPAGDK</sequence>
<dbReference type="RefSeq" id="WP_004916654.1">
    <property type="nucleotide sequence ID" value="NZ_DS607650.1"/>
</dbReference>
<protein>
    <submittedName>
        <fullName evidence="1">Uncharacterized protein</fullName>
    </submittedName>
</protein>
<gene>
    <name evidence="1" type="ORF">PROSTU_00149</name>
</gene>